<evidence type="ECO:0000256" key="4">
    <source>
        <dbReference type="ARBA" id="ARBA00023004"/>
    </source>
</evidence>
<dbReference type="Pfam" id="PF12831">
    <property type="entry name" value="FAD_oxidored"/>
    <property type="match status" value="1"/>
</dbReference>
<keyword evidence="1" id="KW-0004">4Fe-4S</keyword>
<feature type="domain" description="Golvesin/Xly CBD-like" evidence="7">
    <location>
        <begin position="554"/>
        <end position="679"/>
    </location>
</feature>
<dbReference type="Pfam" id="PF00884">
    <property type="entry name" value="Sulfatase"/>
    <property type="match status" value="1"/>
</dbReference>
<evidence type="ECO:0000259" key="6">
    <source>
        <dbReference type="Pfam" id="PF00884"/>
    </source>
</evidence>
<dbReference type="SUPFAM" id="SSF51905">
    <property type="entry name" value="FAD/NAD(P)-binding domain"/>
    <property type="match status" value="1"/>
</dbReference>
<evidence type="ECO:0000256" key="3">
    <source>
        <dbReference type="ARBA" id="ARBA00023002"/>
    </source>
</evidence>
<organism evidence="8 9">
    <name type="scientific">Neorhodopirellula pilleata</name>
    <dbReference type="NCBI Taxonomy" id="2714738"/>
    <lineage>
        <taxon>Bacteria</taxon>
        <taxon>Pseudomonadati</taxon>
        <taxon>Planctomycetota</taxon>
        <taxon>Planctomycetia</taxon>
        <taxon>Pirellulales</taxon>
        <taxon>Pirellulaceae</taxon>
        <taxon>Neorhodopirellula</taxon>
    </lineage>
</organism>
<comment type="caution">
    <text evidence="8">The sequence shown here is derived from an EMBL/GenBank/DDBJ whole genome shotgun (WGS) entry which is preliminary data.</text>
</comment>
<dbReference type="SUPFAM" id="SSF53649">
    <property type="entry name" value="Alkaline phosphatase-like"/>
    <property type="match status" value="1"/>
</dbReference>
<dbReference type="PANTHER" id="PTHR43498">
    <property type="entry name" value="FERREDOXIN:COB-COM HETERODISULFIDE REDUCTASE SUBUNIT A"/>
    <property type="match status" value="1"/>
</dbReference>
<dbReference type="AlphaFoldDB" id="A0A5C6AVU9"/>
<keyword evidence="5" id="KW-0411">Iron-sulfur</keyword>
<keyword evidence="3" id="KW-0560">Oxidoreductase</keyword>
<dbReference type="Pfam" id="PF25275">
    <property type="entry name" value="Golvesin_C"/>
    <property type="match status" value="1"/>
</dbReference>
<dbReference type="InterPro" id="IPR000917">
    <property type="entry name" value="Sulfatase_N"/>
</dbReference>
<keyword evidence="4" id="KW-0408">Iron</keyword>
<sequence length="1113" mass="123471">MLMIIRSLFLATTLLVAFPLLILDADEISLHPQDLPEPAIAGLRYYYPPEKVEPRMIETDVCIYGGTCAGVVAAIQADRMGQRVVLLELGKHLGGLSSGGLSHTDGGDASVCGGIAREFYQLIGQRNFRPSEAEAAFDKLLAPTKVIVEKLAHLDEVNKEGSRIVSITMENGLQVRAKQFIDATYEGDLLARAGVSWHAGREANSVYGETYNGIRTPGKGGHNFPTPIDPYRVPGDRSSGLLPRVNDDPGTPGDGDDRIQAFCFRMWLTKDDPLPFPKPNVYEEEQYEILARLFESGADPKIGWSLDTNNHHLFGGAYFIDFVGGNYNWPDASWTERERIFQAHANYQIGVMWFLANSDRVPEPYRSQIRKWGLPRNDYVDTSGWTHQLYIREGRRMVSDYVMTQRNCQGDEVPEDSVGLASYNMDSHHCQMTVIDDSVRNEGNVEIPVEPYPIAYRALTPRRDECTNLLVPVALSSTHIAFGSIRMEPVFMLLGQSAATAATHAIQSDVAVQDVPYDRLRERLLHDGQILEYIGPRRHRGGGTGIDAKSLPGVIVDDDDAELIGPWQTNNVTHPRVGPTYVHDGNDAKGECVAKFTAQVPEPGLYEVRVSWPPNANRATNVPITIGFDGDQKQITVSQRTSGKDGFNSLGRYHFGESASVEISNRDTNGYVIADAVQFIPVGDDDLKSLENETGLKDKQETNVADPAETSHNTPNILLLFADDLGYETLGCYGGQDYATPNLDRLAEQGMRFSRAYTSPVCTPSRMSLYTGVYASRHGYDRVLPVHQGTKKAVDFRGRWTTYPRLLRQAGYQTSVTGKWQLAALEYHPLHCRDAGFDSWCVWQIWRQGSKTTRYWNPCFNQDGVIRDDIADRFGPDVLADYVIDQMRAAVDAKQPFYIHHNMLLPHWPIIQTPHDKASNQAASLGSMIGYMDQLCGRILAEVDRLGIAENTLVIFMGDNGTDEKAPRQTDAGLVRGGKSDLNDAGTHIPMIVRQTGKIRAGVVVDDLIDIVDWYPTICELAGVELPVTNSLDGVSFARRLHGGERSERSWVSGGIGGDISLFDGEWRVRARSDRVTDARRLPSEAIAETIAEEDADRVGRLRATARSLLPSQ</sequence>
<dbReference type="GO" id="GO:0046872">
    <property type="term" value="F:metal ion binding"/>
    <property type="evidence" value="ECO:0007669"/>
    <property type="project" value="UniProtKB-KW"/>
</dbReference>
<feature type="domain" description="Sulfatase N-terminal" evidence="6">
    <location>
        <begin position="715"/>
        <end position="1024"/>
    </location>
</feature>
<dbReference type="Gene3D" id="3.40.720.10">
    <property type="entry name" value="Alkaline Phosphatase, subunit A"/>
    <property type="match status" value="1"/>
</dbReference>
<evidence type="ECO:0000313" key="9">
    <source>
        <dbReference type="Proteomes" id="UP000316213"/>
    </source>
</evidence>
<reference evidence="8 9" key="1">
    <citation type="submission" date="2019-02" db="EMBL/GenBank/DDBJ databases">
        <title>Deep-cultivation of Planctomycetes and their phenomic and genomic characterization uncovers novel biology.</title>
        <authorList>
            <person name="Wiegand S."/>
            <person name="Jogler M."/>
            <person name="Boedeker C."/>
            <person name="Pinto D."/>
            <person name="Vollmers J."/>
            <person name="Rivas-Marin E."/>
            <person name="Kohn T."/>
            <person name="Peeters S.H."/>
            <person name="Heuer A."/>
            <person name="Rast P."/>
            <person name="Oberbeckmann S."/>
            <person name="Bunk B."/>
            <person name="Jeske O."/>
            <person name="Meyerdierks A."/>
            <person name="Storesund J.E."/>
            <person name="Kallscheuer N."/>
            <person name="Luecker S."/>
            <person name="Lage O.M."/>
            <person name="Pohl T."/>
            <person name="Merkel B.J."/>
            <person name="Hornburger P."/>
            <person name="Mueller R.-W."/>
            <person name="Bruemmer F."/>
            <person name="Labrenz M."/>
            <person name="Spormann A.M."/>
            <person name="Op Den Camp H."/>
            <person name="Overmann J."/>
            <person name="Amann R."/>
            <person name="Jetten M.S.M."/>
            <person name="Mascher T."/>
            <person name="Medema M.H."/>
            <person name="Devos D.P."/>
            <person name="Kaster A.-K."/>
            <person name="Ovreas L."/>
            <person name="Rohde M."/>
            <person name="Galperin M.Y."/>
            <person name="Jogler C."/>
        </authorList>
    </citation>
    <scope>NUCLEOTIDE SEQUENCE [LARGE SCALE GENOMIC DNA]</scope>
    <source>
        <strain evidence="8 9">Pla100</strain>
    </source>
</reference>
<dbReference type="EC" id="4.2.2.12" evidence="8"/>
<keyword evidence="9" id="KW-1185">Reference proteome</keyword>
<name>A0A5C6AVU9_9BACT</name>
<dbReference type="GO" id="GO:0016491">
    <property type="term" value="F:oxidoreductase activity"/>
    <property type="evidence" value="ECO:0007669"/>
    <property type="project" value="UniProtKB-KW"/>
</dbReference>
<evidence type="ECO:0000259" key="7">
    <source>
        <dbReference type="Pfam" id="PF25275"/>
    </source>
</evidence>
<dbReference type="InterPro" id="IPR036188">
    <property type="entry name" value="FAD/NAD-bd_sf"/>
</dbReference>
<protein>
    <submittedName>
        <fullName evidence="8">Xanthan lyase</fullName>
        <ecNumber evidence="8">4.2.2.12</ecNumber>
    </submittedName>
</protein>
<dbReference type="PANTHER" id="PTHR43498:SF1">
    <property type="entry name" value="COB--COM HETERODISULFIDE REDUCTASE IRON-SULFUR SUBUNIT A"/>
    <property type="match status" value="1"/>
</dbReference>
<evidence type="ECO:0000313" key="8">
    <source>
        <dbReference type="EMBL" id="TWU03182.1"/>
    </source>
</evidence>
<evidence type="ECO:0000256" key="1">
    <source>
        <dbReference type="ARBA" id="ARBA00022485"/>
    </source>
</evidence>
<dbReference type="InterPro" id="IPR017850">
    <property type="entry name" value="Alkaline_phosphatase_core_sf"/>
</dbReference>
<dbReference type="InterPro" id="IPR033803">
    <property type="entry name" value="CBD-like_Golvesin-Xly"/>
</dbReference>
<evidence type="ECO:0000256" key="2">
    <source>
        <dbReference type="ARBA" id="ARBA00022723"/>
    </source>
</evidence>
<accession>A0A5C6AVU9</accession>
<dbReference type="Proteomes" id="UP000316213">
    <property type="component" value="Unassembled WGS sequence"/>
</dbReference>
<keyword evidence="8" id="KW-0456">Lyase</keyword>
<dbReference type="OrthoDB" id="287984at2"/>
<dbReference type="Gene3D" id="3.50.50.60">
    <property type="entry name" value="FAD/NAD(P)-binding domain"/>
    <property type="match status" value="1"/>
</dbReference>
<dbReference type="EMBL" id="SJPM01000001">
    <property type="protein sequence ID" value="TWU03182.1"/>
    <property type="molecule type" value="Genomic_DNA"/>
</dbReference>
<gene>
    <name evidence="8" type="primary">xly_1</name>
    <name evidence="8" type="ORF">Pla100_01000</name>
</gene>
<dbReference type="GO" id="GO:0051539">
    <property type="term" value="F:4 iron, 4 sulfur cluster binding"/>
    <property type="evidence" value="ECO:0007669"/>
    <property type="project" value="UniProtKB-KW"/>
</dbReference>
<proteinExistence type="predicted"/>
<evidence type="ECO:0000256" key="5">
    <source>
        <dbReference type="ARBA" id="ARBA00023014"/>
    </source>
</evidence>
<dbReference type="InterPro" id="IPR039650">
    <property type="entry name" value="HdrA-like"/>
</dbReference>
<keyword evidence="2" id="KW-0479">Metal-binding</keyword>
<dbReference type="GO" id="GO:0047492">
    <property type="term" value="F:xanthan lyase activity"/>
    <property type="evidence" value="ECO:0007669"/>
    <property type="project" value="UniProtKB-EC"/>
</dbReference>